<keyword evidence="2" id="KW-1185">Reference proteome</keyword>
<dbReference type="EMBL" id="CP075869">
    <property type="protein sequence ID" value="QYT04673.1"/>
    <property type="molecule type" value="Genomic_DNA"/>
</dbReference>
<accession>A0A8G0PL61</accession>
<dbReference type="PANTHER" id="PTHR42034:SF1">
    <property type="entry name" value="CONDENSATION DOMAIN-CONTAINING PROTEIN"/>
    <property type="match status" value="1"/>
</dbReference>
<evidence type="ECO:0000313" key="2">
    <source>
        <dbReference type="Proteomes" id="UP000826661"/>
    </source>
</evidence>
<dbReference type="InterPro" id="IPR023213">
    <property type="entry name" value="CAT-like_dom_sf"/>
</dbReference>
<dbReference type="Proteomes" id="UP000826661">
    <property type="component" value="Chromosome VI"/>
</dbReference>
<protein>
    <submittedName>
        <fullName evidence="1">Uncharacterized protein</fullName>
    </submittedName>
</protein>
<dbReference type="Gene3D" id="3.30.559.10">
    <property type="entry name" value="Chloramphenicol acetyltransferase-like domain"/>
    <property type="match status" value="1"/>
</dbReference>
<sequence>MRSSQLRAETSGSITMSPSLGWSSTATNTFSRPLDTTENFYRVVSETTTNNRDQWAITLSLRLTYPLSIGDLLPYLRRAWLVTRLLHPSLAGTVTQTSSKSETNAATRIVTVGPFDEDGWLNQTFFVHPRNYTGDALVRDATYSELPTLHWLTGTRELCFRSSHWRIDGLGMFMLGNSYLDSLAAFIHLGLNASLEDVVKRAPVARGSLTPSLDGALGSYEDEDSTPESVRVAADKLIAQYRKGIPSVGLPLTSDKANTSPKSTYRSSLNFESSTTARIADGCKKRGFSVSAAIQSAVLRAAIRYEQHSKARSYASYFATNLRRELSAPWNTEEFAVGMFSSGLPLVVENIMDGPMTFDQIVATVNAAYRQDRSCLYSDERGNPISQRQLVAPFIHRTIELFSDPTLRDMPPITCPDVSHLGNIENVLKRKHICDVSGGVVEVEDTWLMVEVYSPAAFFHQWTFRDRLTIQASVNEAFYDRGFLQDFMSKVKDELLQGLQL</sequence>
<name>A0A8G0PL61_9HYPO</name>
<dbReference type="AlphaFoldDB" id="A0A8G0PL61"/>
<reference evidence="1 2" key="1">
    <citation type="journal article" date="2021" name="BMC Genomics">
        <title>Telomere-to-telomere genome assembly of asparaginase-producing Trichoderma simmonsii.</title>
        <authorList>
            <person name="Chung D."/>
            <person name="Kwon Y.M."/>
            <person name="Yang Y."/>
        </authorList>
    </citation>
    <scope>NUCLEOTIDE SEQUENCE [LARGE SCALE GENOMIC DNA]</scope>
    <source>
        <strain evidence="1 2">GH-Sj1</strain>
    </source>
</reference>
<gene>
    <name evidence="1" type="ORF">H0G86_011578</name>
</gene>
<organism evidence="1 2">
    <name type="scientific">Trichoderma simmonsii</name>
    <dbReference type="NCBI Taxonomy" id="1491479"/>
    <lineage>
        <taxon>Eukaryota</taxon>
        <taxon>Fungi</taxon>
        <taxon>Dikarya</taxon>
        <taxon>Ascomycota</taxon>
        <taxon>Pezizomycotina</taxon>
        <taxon>Sordariomycetes</taxon>
        <taxon>Hypocreomycetidae</taxon>
        <taxon>Hypocreales</taxon>
        <taxon>Hypocreaceae</taxon>
        <taxon>Trichoderma</taxon>
    </lineage>
</organism>
<evidence type="ECO:0000313" key="1">
    <source>
        <dbReference type="EMBL" id="QYT04673.1"/>
    </source>
</evidence>
<proteinExistence type="predicted"/>
<dbReference type="PANTHER" id="PTHR42034">
    <property type="entry name" value="CHROMOSOME 7, WHOLE GENOME SHOTGUN SEQUENCE-RELATED"/>
    <property type="match status" value="1"/>
</dbReference>
<dbReference type="Gene3D" id="3.30.559.30">
    <property type="entry name" value="Nonribosomal peptide synthetase, condensation domain"/>
    <property type="match status" value="1"/>
</dbReference>